<dbReference type="GO" id="GO:0004674">
    <property type="term" value="F:protein serine/threonine kinase activity"/>
    <property type="evidence" value="ECO:0007669"/>
    <property type="project" value="UniProtKB-KW"/>
</dbReference>
<evidence type="ECO:0000313" key="8">
    <source>
        <dbReference type="Proteomes" id="UP001219525"/>
    </source>
</evidence>
<keyword evidence="1" id="KW-0723">Serine/threonine-protein kinase</keyword>
<keyword evidence="5" id="KW-0067">ATP-binding</keyword>
<evidence type="ECO:0000313" key="7">
    <source>
        <dbReference type="EMBL" id="KAJ7191238.1"/>
    </source>
</evidence>
<accession>A0AAD6UN83</accession>
<dbReference type="InterPro" id="IPR011009">
    <property type="entry name" value="Kinase-like_dom_sf"/>
</dbReference>
<keyword evidence="3" id="KW-0547">Nucleotide-binding</keyword>
<gene>
    <name evidence="7" type="ORF">GGX14DRAFT_579090</name>
</gene>
<protein>
    <submittedName>
        <fullName evidence="7">Kinase-like domain-containing protein</fullName>
    </submittedName>
</protein>
<dbReference type="SUPFAM" id="SSF56112">
    <property type="entry name" value="Protein kinase-like (PK-like)"/>
    <property type="match status" value="1"/>
</dbReference>
<evidence type="ECO:0000256" key="4">
    <source>
        <dbReference type="ARBA" id="ARBA00022777"/>
    </source>
</evidence>
<reference evidence="7" key="1">
    <citation type="submission" date="2023-03" db="EMBL/GenBank/DDBJ databases">
        <title>Massive genome expansion in bonnet fungi (Mycena s.s.) driven by repeated elements and novel gene families across ecological guilds.</title>
        <authorList>
            <consortium name="Lawrence Berkeley National Laboratory"/>
            <person name="Harder C.B."/>
            <person name="Miyauchi S."/>
            <person name="Viragh M."/>
            <person name="Kuo A."/>
            <person name="Thoen E."/>
            <person name="Andreopoulos B."/>
            <person name="Lu D."/>
            <person name="Skrede I."/>
            <person name="Drula E."/>
            <person name="Henrissat B."/>
            <person name="Morin E."/>
            <person name="Kohler A."/>
            <person name="Barry K."/>
            <person name="LaButti K."/>
            <person name="Morin E."/>
            <person name="Salamov A."/>
            <person name="Lipzen A."/>
            <person name="Mereny Z."/>
            <person name="Hegedus B."/>
            <person name="Baldrian P."/>
            <person name="Stursova M."/>
            <person name="Weitz H."/>
            <person name="Taylor A."/>
            <person name="Grigoriev I.V."/>
            <person name="Nagy L.G."/>
            <person name="Martin F."/>
            <person name="Kauserud H."/>
        </authorList>
    </citation>
    <scope>NUCLEOTIDE SEQUENCE</scope>
    <source>
        <strain evidence="7">9144</strain>
    </source>
</reference>
<evidence type="ECO:0000256" key="1">
    <source>
        <dbReference type="ARBA" id="ARBA00022527"/>
    </source>
</evidence>
<evidence type="ECO:0000259" key="6">
    <source>
        <dbReference type="PROSITE" id="PS51158"/>
    </source>
</evidence>
<dbReference type="GO" id="GO:0005524">
    <property type="term" value="F:ATP binding"/>
    <property type="evidence" value="ECO:0007669"/>
    <property type="project" value="UniProtKB-KW"/>
</dbReference>
<comment type="caution">
    <text evidence="7">The sequence shown here is derived from an EMBL/GenBank/DDBJ whole genome shotgun (WGS) entry which is preliminary data.</text>
</comment>
<dbReference type="PANTHER" id="PTHR45992">
    <property type="entry name" value="EUKARYOTIC ELONGATION FACTOR 2 KINASE-RELATED"/>
    <property type="match status" value="1"/>
</dbReference>
<dbReference type="CDD" id="cd04515">
    <property type="entry name" value="Alpha_kinase"/>
    <property type="match status" value="1"/>
</dbReference>
<keyword evidence="8" id="KW-1185">Reference proteome</keyword>
<dbReference type="EMBL" id="JARJCW010000135">
    <property type="protein sequence ID" value="KAJ7191238.1"/>
    <property type="molecule type" value="Genomic_DNA"/>
</dbReference>
<dbReference type="AlphaFoldDB" id="A0AAD6UN83"/>
<dbReference type="InterPro" id="IPR051852">
    <property type="entry name" value="Alpha-type_PK"/>
</dbReference>
<proteinExistence type="predicted"/>
<name>A0AAD6UN83_9AGAR</name>
<dbReference type="InterPro" id="IPR004166">
    <property type="entry name" value="a-kinase_dom"/>
</dbReference>
<sequence length="594" mass="64496">MSNSESTSDDTKCISLSSDTAGLSCGHSFAHKSTPGLCAGCSMLAALDNMAAKKKADYPRCVLCGVIYRDMGNDPDGHPTCGPCLTITNTAPPRSALALQQESHRSSKMSALSLQRLQRPGAGAAAVAATGGKLVTPNSPFFAIETVLGGGSGKSKAQSVVSLISFNVALDDTIWDDVIEMYLKAANVPWVKRHEHNLIHDDIQITFCNAMAMHCDEFATIQQFIDAHLHVAAAREYPVSVKNLAKKYPTWPGFIFLEFHIQADLFTHRTTEALAIGNNGKRKANVIDASSKRGRFDPPAPVVSSFKPRKDIAAPPSGSAIVLRLIGVAMHDNSVAYDDSTRQTLHATISDEPLGQGTMKVVHSLEAADGKQYVAKRFYRDSIDSEHVSLVKNSTLLQEELMVIGEITHMLKAFYVHSSQNHVEVDKTLAVTTAWRGTEDVDDGTKPCSVANVSPEDLDMAHARGVDWLVEPRRRGAVQKWSGTVPSKSQATTTSRLAATITAFVHFAYVFSQKSMVFCDVQTMRAQVDGKSMNVVFDPMMHTLEGHSGPGDHGKQGIELYCKTHQCNTKCRDLGLEEFKDPDSDSDDAGNEND</sequence>
<dbReference type="Pfam" id="PF02816">
    <property type="entry name" value="Alpha_kinase"/>
    <property type="match status" value="1"/>
</dbReference>
<evidence type="ECO:0000256" key="3">
    <source>
        <dbReference type="ARBA" id="ARBA00022741"/>
    </source>
</evidence>
<keyword evidence="2" id="KW-0808">Transferase</keyword>
<dbReference type="Gene3D" id="3.20.200.10">
    <property type="entry name" value="MHCK/EF2 kinase"/>
    <property type="match status" value="1"/>
</dbReference>
<dbReference type="Proteomes" id="UP001219525">
    <property type="component" value="Unassembled WGS sequence"/>
</dbReference>
<keyword evidence="4 7" id="KW-0418">Kinase</keyword>
<feature type="domain" description="Alpha-type protein kinase" evidence="6">
    <location>
        <begin position="329"/>
        <end position="579"/>
    </location>
</feature>
<organism evidence="7 8">
    <name type="scientific">Mycena pura</name>
    <dbReference type="NCBI Taxonomy" id="153505"/>
    <lineage>
        <taxon>Eukaryota</taxon>
        <taxon>Fungi</taxon>
        <taxon>Dikarya</taxon>
        <taxon>Basidiomycota</taxon>
        <taxon>Agaricomycotina</taxon>
        <taxon>Agaricomycetes</taxon>
        <taxon>Agaricomycetidae</taxon>
        <taxon>Agaricales</taxon>
        <taxon>Marasmiineae</taxon>
        <taxon>Mycenaceae</taxon>
        <taxon>Mycena</taxon>
    </lineage>
</organism>
<evidence type="ECO:0000256" key="2">
    <source>
        <dbReference type="ARBA" id="ARBA00022679"/>
    </source>
</evidence>
<evidence type="ECO:0000256" key="5">
    <source>
        <dbReference type="ARBA" id="ARBA00022840"/>
    </source>
</evidence>
<dbReference type="PROSITE" id="PS51158">
    <property type="entry name" value="ALPHA_KINASE"/>
    <property type="match status" value="1"/>
</dbReference>